<dbReference type="InterPro" id="IPR011701">
    <property type="entry name" value="MFS"/>
</dbReference>
<comment type="subcellular location">
    <subcellularLocation>
        <location evidence="1">Membrane</location>
        <topology evidence="1">Multi-pass membrane protein</topology>
    </subcellularLocation>
</comment>
<dbReference type="GO" id="GO:0016020">
    <property type="term" value="C:membrane"/>
    <property type="evidence" value="ECO:0007669"/>
    <property type="project" value="UniProtKB-SubCell"/>
</dbReference>
<feature type="transmembrane region" description="Helical" evidence="6">
    <location>
        <begin position="180"/>
        <end position="200"/>
    </location>
</feature>
<protein>
    <submittedName>
        <fullName evidence="7">Major facilitator superfamily transporter</fullName>
    </submittedName>
</protein>
<dbReference type="GO" id="GO:0022857">
    <property type="term" value="F:transmembrane transporter activity"/>
    <property type="evidence" value="ECO:0007669"/>
    <property type="project" value="InterPro"/>
</dbReference>
<accession>A0AAE1CFC2</accession>
<dbReference type="InterPro" id="IPR036259">
    <property type="entry name" value="MFS_trans_sf"/>
</dbReference>
<evidence type="ECO:0000256" key="3">
    <source>
        <dbReference type="ARBA" id="ARBA00022692"/>
    </source>
</evidence>
<evidence type="ECO:0000256" key="2">
    <source>
        <dbReference type="ARBA" id="ARBA00022448"/>
    </source>
</evidence>
<feature type="transmembrane region" description="Helical" evidence="6">
    <location>
        <begin position="314"/>
        <end position="333"/>
    </location>
</feature>
<feature type="transmembrane region" description="Helical" evidence="6">
    <location>
        <begin position="402"/>
        <end position="428"/>
    </location>
</feature>
<evidence type="ECO:0000313" key="7">
    <source>
        <dbReference type="EMBL" id="KAK3692471.1"/>
    </source>
</evidence>
<keyword evidence="5 6" id="KW-0472">Membrane</keyword>
<evidence type="ECO:0000256" key="6">
    <source>
        <dbReference type="SAM" id="Phobius"/>
    </source>
</evidence>
<feature type="transmembrane region" description="Helical" evidence="6">
    <location>
        <begin position="12"/>
        <end position="33"/>
    </location>
</feature>
<keyword evidence="3 6" id="KW-0812">Transmembrane</keyword>
<feature type="transmembrane region" description="Helical" evidence="6">
    <location>
        <begin position="149"/>
        <end position="168"/>
    </location>
</feature>
<dbReference type="AlphaFoldDB" id="A0AAE1CFC2"/>
<name>A0AAE1CFC2_9PEZI</name>
<feature type="transmembrane region" description="Helical" evidence="6">
    <location>
        <begin position="85"/>
        <end position="104"/>
    </location>
</feature>
<dbReference type="Pfam" id="PF07690">
    <property type="entry name" value="MFS_1"/>
    <property type="match status" value="1"/>
</dbReference>
<sequence length="465" mass="51601">MAKGPAEAERTVVRKIDWAVLPILFVMYMLAFLDRSNIGNAQVAGMGRDLGISDREFQWLLTIFYIVYACSEGLTVMWLLMPPNVWAFLCALLWGLASALQAAAPKTNHGWEYLMVFRLLLAMAEAGFGPGIPYLLSCFYTRAEIGLRIGIFFSAAPLASSFAGALAYTVTRIPGESWRWLFLVEGLPTLVMAVVAVKWLPGGPNEVRSLSAAQREIVRDRLVDQTGSAQVRERDFIWAEARTALMDPTVWCYTLMYFSCNVSFASLPVYFPIILEEAGVQAVNAQGLTVPPYLVSFLACIATTWAADVIRKRGSIVVATSLTGFFGFALLRVLPESLWWRYFSLFFATVGVFSTIPNLLPWILNNQGTDSARATSIVLINFIGQCGPLLGTRLFPADQAPYHMTGILICGLLMLFTSALAAILSYVFMSRNRELERRENLMGVAHLQAGREVERPGVVGYRYML</sequence>
<feature type="transmembrane region" description="Helical" evidence="6">
    <location>
        <begin position="290"/>
        <end position="307"/>
    </location>
</feature>
<dbReference type="PANTHER" id="PTHR43791:SF36">
    <property type="entry name" value="TRANSPORTER, PUTATIVE (AFU_ORTHOLOGUE AFUA_6G08340)-RELATED"/>
    <property type="match status" value="1"/>
</dbReference>
<feature type="transmembrane region" description="Helical" evidence="6">
    <location>
        <begin position="57"/>
        <end position="80"/>
    </location>
</feature>
<keyword evidence="2" id="KW-0813">Transport</keyword>
<feature type="transmembrane region" description="Helical" evidence="6">
    <location>
        <begin position="250"/>
        <end position="270"/>
    </location>
</feature>
<dbReference type="Proteomes" id="UP001270362">
    <property type="component" value="Unassembled WGS sequence"/>
</dbReference>
<evidence type="ECO:0000256" key="4">
    <source>
        <dbReference type="ARBA" id="ARBA00022989"/>
    </source>
</evidence>
<dbReference type="FunFam" id="1.20.1250.20:FF:000018">
    <property type="entry name" value="MFS transporter permease"/>
    <property type="match status" value="1"/>
</dbReference>
<dbReference type="SUPFAM" id="SSF103473">
    <property type="entry name" value="MFS general substrate transporter"/>
    <property type="match status" value="1"/>
</dbReference>
<dbReference type="FunFam" id="1.20.1250.20:FF:000013">
    <property type="entry name" value="MFS general substrate transporter"/>
    <property type="match status" value="1"/>
</dbReference>
<evidence type="ECO:0000256" key="1">
    <source>
        <dbReference type="ARBA" id="ARBA00004141"/>
    </source>
</evidence>
<gene>
    <name evidence="7" type="ORF">B0T22DRAFT_371238</name>
</gene>
<reference evidence="7" key="2">
    <citation type="submission" date="2023-06" db="EMBL/GenBank/DDBJ databases">
        <authorList>
            <consortium name="Lawrence Berkeley National Laboratory"/>
            <person name="Haridas S."/>
            <person name="Hensen N."/>
            <person name="Bonometti L."/>
            <person name="Westerberg I."/>
            <person name="Brannstrom I.O."/>
            <person name="Guillou S."/>
            <person name="Cros-Aarteil S."/>
            <person name="Calhoun S."/>
            <person name="Kuo A."/>
            <person name="Mondo S."/>
            <person name="Pangilinan J."/>
            <person name="Riley R."/>
            <person name="Labutti K."/>
            <person name="Andreopoulos B."/>
            <person name="Lipzen A."/>
            <person name="Chen C."/>
            <person name="Yanf M."/>
            <person name="Daum C."/>
            <person name="Ng V."/>
            <person name="Clum A."/>
            <person name="Steindorff A."/>
            <person name="Ohm R."/>
            <person name="Martin F."/>
            <person name="Silar P."/>
            <person name="Natvig D."/>
            <person name="Lalanne C."/>
            <person name="Gautier V."/>
            <person name="Ament-Velasquez S.L."/>
            <person name="Kruys A."/>
            <person name="Hutchinson M.I."/>
            <person name="Powell A.J."/>
            <person name="Barry K."/>
            <person name="Miller A.N."/>
            <person name="Grigoriev I.V."/>
            <person name="Debuchy R."/>
            <person name="Gladieux P."/>
            <person name="Thoren M.H."/>
            <person name="Johannesson H."/>
        </authorList>
    </citation>
    <scope>NUCLEOTIDE SEQUENCE</scope>
    <source>
        <strain evidence="7">CBS 314.62</strain>
    </source>
</reference>
<keyword evidence="8" id="KW-1185">Reference proteome</keyword>
<feature type="transmembrane region" description="Helical" evidence="6">
    <location>
        <begin position="116"/>
        <end position="137"/>
    </location>
</feature>
<reference evidence="7" key="1">
    <citation type="journal article" date="2023" name="Mol. Phylogenet. Evol.">
        <title>Genome-scale phylogeny and comparative genomics of the fungal order Sordariales.</title>
        <authorList>
            <person name="Hensen N."/>
            <person name="Bonometti L."/>
            <person name="Westerberg I."/>
            <person name="Brannstrom I.O."/>
            <person name="Guillou S."/>
            <person name="Cros-Aarteil S."/>
            <person name="Calhoun S."/>
            <person name="Haridas S."/>
            <person name="Kuo A."/>
            <person name="Mondo S."/>
            <person name="Pangilinan J."/>
            <person name="Riley R."/>
            <person name="LaButti K."/>
            <person name="Andreopoulos B."/>
            <person name="Lipzen A."/>
            <person name="Chen C."/>
            <person name="Yan M."/>
            <person name="Daum C."/>
            <person name="Ng V."/>
            <person name="Clum A."/>
            <person name="Steindorff A."/>
            <person name="Ohm R.A."/>
            <person name="Martin F."/>
            <person name="Silar P."/>
            <person name="Natvig D.O."/>
            <person name="Lalanne C."/>
            <person name="Gautier V."/>
            <person name="Ament-Velasquez S.L."/>
            <person name="Kruys A."/>
            <person name="Hutchinson M.I."/>
            <person name="Powell A.J."/>
            <person name="Barry K."/>
            <person name="Miller A.N."/>
            <person name="Grigoriev I.V."/>
            <person name="Debuchy R."/>
            <person name="Gladieux P."/>
            <person name="Hiltunen Thoren M."/>
            <person name="Johannesson H."/>
        </authorList>
    </citation>
    <scope>NUCLEOTIDE SEQUENCE</scope>
    <source>
        <strain evidence="7">CBS 314.62</strain>
    </source>
</reference>
<evidence type="ECO:0000256" key="5">
    <source>
        <dbReference type="ARBA" id="ARBA00023136"/>
    </source>
</evidence>
<keyword evidence="4 6" id="KW-1133">Transmembrane helix</keyword>
<evidence type="ECO:0000313" key="8">
    <source>
        <dbReference type="Proteomes" id="UP001270362"/>
    </source>
</evidence>
<comment type="caution">
    <text evidence="7">The sequence shown here is derived from an EMBL/GenBank/DDBJ whole genome shotgun (WGS) entry which is preliminary data.</text>
</comment>
<feature type="transmembrane region" description="Helical" evidence="6">
    <location>
        <begin position="372"/>
        <end position="390"/>
    </location>
</feature>
<dbReference type="Gene3D" id="1.20.1250.20">
    <property type="entry name" value="MFS general substrate transporter like domains"/>
    <property type="match status" value="2"/>
</dbReference>
<proteinExistence type="predicted"/>
<feature type="transmembrane region" description="Helical" evidence="6">
    <location>
        <begin position="339"/>
        <end position="360"/>
    </location>
</feature>
<dbReference type="PANTHER" id="PTHR43791">
    <property type="entry name" value="PERMEASE-RELATED"/>
    <property type="match status" value="1"/>
</dbReference>
<organism evidence="7 8">
    <name type="scientific">Podospora appendiculata</name>
    <dbReference type="NCBI Taxonomy" id="314037"/>
    <lineage>
        <taxon>Eukaryota</taxon>
        <taxon>Fungi</taxon>
        <taxon>Dikarya</taxon>
        <taxon>Ascomycota</taxon>
        <taxon>Pezizomycotina</taxon>
        <taxon>Sordariomycetes</taxon>
        <taxon>Sordariomycetidae</taxon>
        <taxon>Sordariales</taxon>
        <taxon>Podosporaceae</taxon>
        <taxon>Podospora</taxon>
    </lineage>
</organism>
<dbReference type="EMBL" id="JAULSO010000001">
    <property type="protein sequence ID" value="KAK3692471.1"/>
    <property type="molecule type" value="Genomic_DNA"/>
</dbReference>